<dbReference type="Proteomes" id="UP000236333">
    <property type="component" value="Unassembled WGS sequence"/>
</dbReference>
<comment type="cofactor">
    <cofactor evidence="1 3">
        <name>heme</name>
        <dbReference type="ChEBI" id="CHEBI:30413"/>
    </cofactor>
</comment>
<dbReference type="InterPro" id="IPR002401">
    <property type="entry name" value="Cyt_P450_E_grp-I"/>
</dbReference>
<keyword evidence="4" id="KW-0560">Oxidoreductase</keyword>
<keyword evidence="3 4" id="KW-0349">Heme</keyword>
<dbReference type="InterPro" id="IPR017972">
    <property type="entry name" value="Cyt_P450_CS"/>
</dbReference>
<dbReference type="InterPro" id="IPR001128">
    <property type="entry name" value="Cyt_P450"/>
</dbReference>
<reference evidence="6 7" key="1">
    <citation type="journal article" date="2017" name="Mol. Biol. Evol.">
        <title>The 4-celled Tetrabaena socialis nuclear genome reveals the essential components for genetic control of cell number at the origin of multicellularity in the volvocine lineage.</title>
        <authorList>
            <person name="Featherston J."/>
            <person name="Arakaki Y."/>
            <person name="Hanschen E.R."/>
            <person name="Ferris P.J."/>
            <person name="Michod R.E."/>
            <person name="Olson B.J.S.C."/>
            <person name="Nozaki H."/>
            <person name="Durand P.M."/>
        </authorList>
    </citation>
    <scope>NUCLEOTIDE SEQUENCE [LARGE SCALE GENOMIC DNA]</scope>
    <source>
        <strain evidence="6 7">NIES-571</strain>
    </source>
</reference>
<feature type="compositionally biased region" description="Gly residues" evidence="5">
    <location>
        <begin position="416"/>
        <end position="429"/>
    </location>
</feature>
<dbReference type="AlphaFoldDB" id="A0A2J7ZZV1"/>
<evidence type="ECO:0000256" key="2">
    <source>
        <dbReference type="ARBA" id="ARBA00010617"/>
    </source>
</evidence>
<dbReference type="GO" id="GO:0016705">
    <property type="term" value="F:oxidoreductase activity, acting on paired donors, with incorporation or reduction of molecular oxygen"/>
    <property type="evidence" value="ECO:0007669"/>
    <property type="project" value="InterPro"/>
</dbReference>
<accession>A0A2J7ZZV1</accession>
<keyword evidence="3 4" id="KW-0479">Metal-binding</keyword>
<organism evidence="6 7">
    <name type="scientific">Tetrabaena socialis</name>
    <dbReference type="NCBI Taxonomy" id="47790"/>
    <lineage>
        <taxon>Eukaryota</taxon>
        <taxon>Viridiplantae</taxon>
        <taxon>Chlorophyta</taxon>
        <taxon>core chlorophytes</taxon>
        <taxon>Chlorophyceae</taxon>
        <taxon>CS clade</taxon>
        <taxon>Chlamydomonadales</taxon>
        <taxon>Tetrabaenaceae</taxon>
        <taxon>Tetrabaena</taxon>
    </lineage>
</organism>
<evidence type="ECO:0000256" key="3">
    <source>
        <dbReference type="PIRSR" id="PIRSR602401-1"/>
    </source>
</evidence>
<dbReference type="InterPro" id="IPR036396">
    <property type="entry name" value="Cyt_P450_sf"/>
</dbReference>
<dbReference type="SUPFAM" id="SSF48264">
    <property type="entry name" value="Cytochrome P450"/>
    <property type="match status" value="1"/>
</dbReference>
<dbReference type="GO" id="GO:0004497">
    <property type="term" value="F:monooxygenase activity"/>
    <property type="evidence" value="ECO:0007669"/>
    <property type="project" value="UniProtKB-KW"/>
</dbReference>
<dbReference type="PRINTS" id="PR00463">
    <property type="entry name" value="EP450I"/>
</dbReference>
<proteinExistence type="inferred from homology"/>
<evidence type="ECO:0000256" key="5">
    <source>
        <dbReference type="SAM" id="MobiDB-lite"/>
    </source>
</evidence>
<evidence type="ECO:0000256" key="4">
    <source>
        <dbReference type="RuleBase" id="RU000461"/>
    </source>
</evidence>
<gene>
    <name evidence="6" type="ORF">TSOC_007907</name>
</gene>
<dbReference type="OrthoDB" id="6764281at2759"/>
<evidence type="ECO:0000313" key="7">
    <source>
        <dbReference type="Proteomes" id="UP000236333"/>
    </source>
</evidence>
<dbReference type="Pfam" id="PF00067">
    <property type="entry name" value="p450"/>
    <property type="match status" value="3"/>
</dbReference>
<feature type="region of interest" description="Disordered" evidence="5">
    <location>
        <begin position="370"/>
        <end position="434"/>
    </location>
</feature>
<comment type="caution">
    <text evidence="6">The sequence shown here is derived from an EMBL/GenBank/DDBJ whole genome shotgun (WGS) entry which is preliminary data.</text>
</comment>
<dbReference type="Gene3D" id="1.10.630.10">
    <property type="entry name" value="Cytochrome P450"/>
    <property type="match status" value="2"/>
</dbReference>
<keyword evidence="7" id="KW-1185">Reference proteome</keyword>
<feature type="binding site" description="axial binding residue" evidence="3">
    <location>
        <position position="443"/>
    </location>
    <ligand>
        <name>heme</name>
        <dbReference type="ChEBI" id="CHEBI:30413"/>
    </ligand>
    <ligandPart>
        <name>Fe</name>
        <dbReference type="ChEBI" id="CHEBI:18248"/>
    </ligandPart>
</feature>
<sequence>MLCGKRVHGTTQVVQTIEMGPGVLLKWSDEYGGILRVKFLWHDGLVVTDPAALAAICGRGEGALDKAAGIYSPINFMCAPRGHANLLTSPADDSWKAVRKAVALSFAFSNIRKKFPIIRDRTGELVQWLQRVGPAEAVDVDQAALRVTLDVIGLTAFGHDYGCVRLQAVPPSHLLRVLPRAFTEVMRRIANPLRAVAPALFKNGAKGVQEAVAAELRSVGLLVRAAPEGGPSAARPLELDDLKRLPYLTACVKASARAGAGAADRGCRSDGCGRAPWSHDDPFAGLTKPATCEAMRMFPVVSIMGRVTERPTRVGPYLVPAGTPVGIPLFAIQNTIHNWTDPLHFKPERWLDAPTEAYVMDMRMREGRAKPAAASTHVTAADDAAPAGPAEDAAAPAQPPRPRGSADDEEEHMWEDGGGGGGGGKGGRSGISFMPFSEGPRSCVGQSLAKLEVLTVLAMLLSHFRIELAEEMGGREGVIARESTHLTLQTRGTRGIRMHLHPREREQA</sequence>
<dbReference type="PANTHER" id="PTHR24305:SF166">
    <property type="entry name" value="CYTOCHROME P450 12A4, MITOCHONDRIAL-RELATED"/>
    <property type="match status" value="1"/>
</dbReference>
<dbReference type="GO" id="GO:0020037">
    <property type="term" value="F:heme binding"/>
    <property type="evidence" value="ECO:0007669"/>
    <property type="project" value="InterPro"/>
</dbReference>
<dbReference type="InterPro" id="IPR050121">
    <property type="entry name" value="Cytochrome_P450_monoxygenase"/>
</dbReference>
<protein>
    <submittedName>
        <fullName evidence="6">Cytochrome P450 72C1</fullName>
    </submittedName>
</protein>
<feature type="compositionally biased region" description="Low complexity" evidence="5">
    <location>
        <begin position="381"/>
        <end position="396"/>
    </location>
</feature>
<dbReference type="PANTHER" id="PTHR24305">
    <property type="entry name" value="CYTOCHROME P450"/>
    <property type="match status" value="1"/>
</dbReference>
<evidence type="ECO:0000313" key="6">
    <source>
        <dbReference type="EMBL" id="PNH05794.1"/>
    </source>
</evidence>
<evidence type="ECO:0000256" key="1">
    <source>
        <dbReference type="ARBA" id="ARBA00001971"/>
    </source>
</evidence>
<name>A0A2J7ZZV1_9CHLO</name>
<dbReference type="PROSITE" id="PS00086">
    <property type="entry name" value="CYTOCHROME_P450"/>
    <property type="match status" value="1"/>
</dbReference>
<dbReference type="EMBL" id="PGGS01000278">
    <property type="protein sequence ID" value="PNH05794.1"/>
    <property type="molecule type" value="Genomic_DNA"/>
</dbReference>
<keyword evidence="3 4" id="KW-0408">Iron</keyword>
<keyword evidence="4" id="KW-0503">Monooxygenase</keyword>
<comment type="similarity">
    <text evidence="2 4">Belongs to the cytochrome P450 family.</text>
</comment>
<dbReference type="GO" id="GO:0005506">
    <property type="term" value="F:iron ion binding"/>
    <property type="evidence" value="ECO:0007669"/>
    <property type="project" value="InterPro"/>
</dbReference>